<dbReference type="Proteomes" id="UP000309848">
    <property type="component" value="Unassembled WGS sequence"/>
</dbReference>
<dbReference type="InterPro" id="IPR046505">
    <property type="entry name" value="DUF6683"/>
</dbReference>
<sequence>MRVAAAILSLLVGLAAPAAAQEMGTVLPHNYVLSDILNRQRVEAAIGAPLDRPARQPAERAVPAAPGAAAATSYRPSPAVSARVRRHFASWMGGKVGAADAAKLAAVMEKTDPVRNWAQLVANDGLRTNDMADALTAYWILNWAMANTADNNRAQVLGVRAQVRAMLVANPAQLRMGEAQRQEFSEILILNFLIQHAAFDDAIRRGDRVLMQRLGDAAVARFQSEMGVDLRRLRLTDTGFAPAG</sequence>
<feature type="signal peptide" evidence="2">
    <location>
        <begin position="1"/>
        <end position="20"/>
    </location>
</feature>
<feature type="region of interest" description="Disordered" evidence="1">
    <location>
        <begin position="49"/>
        <end position="72"/>
    </location>
</feature>
<evidence type="ECO:0000256" key="1">
    <source>
        <dbReference type="SAM" id="MobiDB-lite"/>
    </source>
</evidence>
<dbReference type="EMBL" id="SRXU01000002">
    <property type="protein sequence ID" value="TGX44649.1"/>
    <property type="molecule type" value="Genomic_DNA"/>
</dbReference>
<protein>
    <submittedName>
        <fullName evidence="3">Uncharacterized protein</fullName>
    </submittedName>
</protein>
<feature type="compositionally biased region" description="Low complexity" evidence="1">
    <location>
        <begin position="59"/>
        <end position="71"/>
    </location>
</feature>
<evidence type="ECO:0000313" key="4">
    <source>
        <dbReference type="Proteomes" id="UP000309848"/>
    </source>
</evidence>
<gene>
    <name evidence="3" type="ORF">E5A74_07755</name>
</gene>
<dbReference type="AlphaFoldDB" id="A0A4S1WMY5"/>
<evidence type="ECO:0000313" key="3">
    <source>
        <dbReference type="EMBL" id="TGX44649.1"/>
    </source>
</evidence>
<organism evidence="3 4">
    <name type="scientific">Sphingomonas naasensis</name>
    <dbReference type="NCBI Taxonomy" id="1344951"/>
    <lineage>
        <taxon>Bacteria</taxon>
        <taxon>Pseudomonadati</taxon>
        <taxon>Pseudomonadota</taxon>
        <taxon>Alphaproteobacteria</taxon>
        <taxon>Sphingomonadales</taxon>
        <taxon>Sphingomonadaceae</taxon>
        <taxon>Sphingomonas</taxon>
    </lineage>
</organism>
<reference evidence="3 4" key="1">
    <citation type="submission" date="2019-04" db="EMBL/GenBank/DDBJ databases">
        <title>Sphingomonas psychrotolerans sp. nov., isolated from soil in the Tianshan Mountains, Xinjiang, China.</title>
        <authorList>
            <person name="Luo Y."/>
            <person name="Sheng H."/>
        </authorList>
    </citation>
    <scope>NUCLEOTIDE SEQUENCE [LARGE SCALE GENOMIC DNA]</scope>
    <source>
        <strain evidence="3 4">KIS18-15</strain>
    </source>
</reference>
<keyword evidence="4" id="KW-1185">Reference proteome</keyword>
<name>A0A4S1WMY5_9SPHN</name>
<dbReference type="RefSeq" id="WP_135983662.1">
    <property type="nucleotide sequence ID" value="NZ_JAASQM010000002.1"/>
</dbReference>
<accession>A0A4S1WMY5</accession>
<feature type="chain" id="PRO_5021034370" evidence="2">
    <location>
        <begin position="21"/>
        <end position="244"/>
    </location>
</feature>
<comment type="caution">
    <text evidence="3">The sequence shown here is derived from an EMBL/GenBank/DDBJ whole genome shotgun (WGS) entry which is preliminary data.</text>
</comment>
<dbReference type="Pfam" id="PF20388">
    <property type="entry name" value="DUF6683"/>
    <property type="match status" value="1"/>
</dbReference>
<dbReference type="OrthoDB" id="8445713at2"/>
<keyword evidence="2" id="KW-0732">Signal</keyword>
<proteinExistence type="predicted"/>
<evidence type="ECO:0000256" key="2">
    <source>
        <dbReference type="SAM" id="SignalP"/>
    </source>
</evidence>